<reference evidence="3 4" key="1">
    <citation type="submission" date="2024-03" db="EMBL/GenBank/DDBJ databases">
        <title>Actinomycetospora sp. OC33-EN06, a novel actinomycete isolated from wild orchid (Aerides multiflora).</title>
        <authorList>
            <person name="Suriyachadkun C."/>
        </authorList>
    </citation>
    <scope>NUCLEOTIDE SEQUENCE [LARGE SCALE GENOMIC DNA]</scope>
    <source>
        <strain evidence="3 4">OC33-EN06</strain>
    </source>
</reference>
<proteinExistence type="predicted"/>
<dbReference type="PROSITE" id="PS51257">
    <property type="entry name" value="PROKAR_LIPOPROTEIN"/>
    <property type="match status" value="1"/>
</dbReference>
<dbReference type="Proteomes" id="UP001370100">
    <property type="component" value="Unassembled WGS sequence"/>
</dbReference>
<keyword evidence="2" id="KW-0732">Signal</keyword>
<dbReference type="RefSeq" id="WP_337717688.1">
    <property type="nucleotide sequence ID" value="NZ_JBBEGL010000008.1"/>
</dbReference>
<evidence type="ECO:0000313" key="3">
    <source>
        <dbReference type="EMBL" id="MEJ2889781.1"/>
    </source>
</evidence>
<evidence type="ECO:0000313" key="4">
    <source>
        <dbReference type="Proteomes" id="UP001370100"/>
    </source>
</evidence>
<dbReference type="EMBL" id="JBBEGL010000008">
    <property type="protein sequence ID" value="MEJ2889781.1"/>
    <property type="molecule type" value="Genomic_DNA"/>
</dbReference>
<accession>A0ABU8NBK3</accession>
<evidence type="ECO:0000256" key="2">
    <source>
        <dbReference type="SAM" id="SignalP"/>
    </source>
</evidence>
<name>A0ABU8NBK3_9PSEU</name>
<feature type="chain" id="PRO_5046788923" description="Lipoprotein" evidence="2">
    <location>
        <begin position="30"/>
        <end position="347"/>
    </location>
</feature>
<keyword evidence="4" id="KW-1185">Reference proteome</keyword>
<protein>
    <recommendedName>
        <fullName evidence="5">Lipoprotein</fullName>
    </recommendedName>
</protein>
<sequence length="347" mass="35836">MNRGVRTALTCTVAVVALAACGTAPSSQAPGSTPSSPSTTAGGALFSGPQPWTADVSGSAASERSPAIIAALADAGGWGNGGVFQVDFAMPVWTAPADAPRMAVTPTPEYCGGGPDCDPLPAEMPVPDGAVMEGSQDLTCDAAAEDCHLLIADPANRRLHEIYQGTQDGDGLTAGAYVVWDLDRAYTDELRGPQCTSADAAGFPIAALTPTADEVASGRIEHALRFILPNDRMKAGVYVPPATHAGGPESAAPDAPPYGVHLRLRADVDTSAYSEQQRVVITALQTYGMYLSDGGEIALTFADDRSSTAKWSELGIDAQSFAGLPVDAFEVIDHGPEVPVTYECARN</sequence>
<comment type="caution">
    <text evidence="3">The sequence shown here is derived from an EMBL/GenBank/DDBJ whole genome shotgun (WGS) entry which is preliminary data.</text>
</comment>
<feature type="compositionally biased region" description="Low complexity" evidence="1">
    <location>
        <begin position="24"/>
        <end position="44"/>
    </location>
</feature>
<feature type="region of interest" description="Disordered" evidence="1">
    <location>
        <begin position="24"/>
        <end position="59"/>
    </location>
</feature>
<feature type="signal peptide" evidence="2">
    <location>
        <begin position="1"/>
        <end position="29"/>
    </location>
</feature>
<gene>
    <name evidence="3" type="ORF">WCD41_25205</name>
</gene>
<organism evidence="3 4">
    <name type="scientific">Actinomycetospora aeridis</name>
    <dbReference type="NCBI Taxonomy" id="3129231"/>
    <lineage>
        <taxon>Bacteria</taxon>
        <taxon>Bacillati</taxon>
        <taxon>Actinomycetota</taxon>
        <taxon>Actinomycetes</taxon>
        <taxon>Pseudonocardiales</taxon>
        <taxon>Pseudonocardiaceae</taxon>
        <taxon>Actinomycetospora</taxon>
    </lineage>
</organism>
<evidence type="ECO:0000256" key="1">
    <source>
        <dbReference type="SAM" id="MobiDB-lite"/>
    </source>
</evidence>
<evidence type="ECO:0008006" key="5">
    <source>
        <dbReference type="Google" id="ProtNLM"/>
    </source>
</evidence>